<evidence type="ECO:0000256" key="3">
    <source>
        <dbReference type="ARBA" id="ARBA00022679"/>
    </source>
</evidence>
<organism evidence="10 11">
    <name type="scientific">Halogeometricum limi</name>
    <dbReference type="NCBI Taxonomy" id="555875"/>
    <lineage>
        <taxon>Archaea</taxon>
        <taxon>Methanobacteriati</taxon>
        <taxon>Methanobacteriota</taxon>
        <taxon>Stenosarchaea group</taxon>
        <taxon>Halobacteria</taxon>
        <taxon>Halobacteriales</taxon>
        <taxon>Haloferacaceae</taxon>
        <taxon>Halogeometricum</taxon>
    </lineage>
</organism>
<protein>
    <recommendedName>
        <fullName evidence="2">histidine kinase</fullName>
        <ecNumber evidence="2">2.7.13.3</ecNumber>
    </recommendedName>
</protein>
<dbReference type="InterPro" id="IPR013656">
    <property type="entry name" value="PAS_4"/>
</dbReference>
<evidence type="ECO:0000256" key="1">
    <source>
        <dbReference type="ARBA" id="ARBA00000085"/>
    </source>
</evidence>
<keyword evidence="5" id="KW-0902">Two-component regulatory system</keyword>
<keyword evidence="6" id="KW-0597">Phosphoprotein</keyword>
<feature type="domain" description="Histidine kinase" evidence="7">
    <location>
        <begin position="267"/>
        <end position="454"/>
    </location>
</feature>
<dbReference type="CDD" id="cd00082">
    <property type="entry name" value="HisKA"/>
    <property type="match status" value="1"/>
</dbReference>
<dbReference type="InterPro" id="IPR001789">
    <property type="entry name" value="Sig_transdc_resp-reg_receiver"/>
</dbReference>
<feature type="domain" description="Response regulatory" evidence="8">
    <location>
        <begin position="11"/>
        <end position="127"/>
    </location>
</feature>
<dbReference type="Pfam" id="PF00072">
    <property type="entry name" value="Response_reg"/>
    <property type="match status" value="1"/>
</dbReference>
<dbReference type="OrthoDB" id="8127at2157"/>
<proteinExistence type="predicted"/>
<evidence type="ECO:0000259" key="7">
    <source>
        <dbReference type="PROSITE" id="PS50109"/>
    </source>
</evidence>
<dbReference type="SUPFAM" id="SSF55874">
    <property type="entry name" value="ATPase domain of HSP90 chaperone/DNA topoisomerase II/histidine kinase"/>
    <property type="match status" value="1"/>
</dbReference>
<dbReference type="InterPro" id="IPR035965">
    <property type="entry name" value="PAS-like_dom_sf"/>
</dbReference>
<evidence type="ECO:0000313" key="11">
    <source>
        <dbReference type="Proteomes" id="UP000243250"/>
    </source>
</evidence>
<evidence type="ECO:0000256" key="5">
    <source>
        <dbReference type="ARBA" id="ARBA00023012"/>
    </source>
</evidence>
<dbReference type="InterPro" id="IPR011006">
    <property type="entry name" value="CheY-like_superfamily"/>
</dbReference>
<dbReference type="Gene3D" id="1.10.287.130">
    <property type="match status" value="1"/>
</dbReference>
<dbReference type="Gene3D" id="3.30.565.10">
    <property type="entry name" value="Histidine kinase-like ATPase, C-terminal domain"/>
    <property type="match status" value="1"/>
</dbReference>
<dbReference type="AlphaFoldDB" id="A0A1I6FXA8"/>
<dbReference type="SMART" id="SM00388">
    <property type="entry name" value="HisKA"/>
    <property type="match status" value="1"/>
</dbReference>
<dbReference type="PROSITE" id="PS50110">
    <property type="entry name" value="RESPONSE_REGULATORY"/>
    <property type="match status" value="1"/>
</dbReference>
<dbReference type="SMART" id="SM00387">
    <property type="entry name" value="HATPase_c"/>
    <property type="match status" value="1"/>
</dbReference>
<dbReference type="InterPro" id="IPR000014">
    <property type="entry name" value="PAS"/>
</dbReference>
<dbReference type="PROSITE" id="PS50112">
    <property type="entry name" value="PAS"/>
    <property type="match status" value="1"/>
</dbReference>
<sequence>METVSTSDSIRVLHVDDDPQFRDLVEAYLEKLDDRIAVTSKADVREALDGTDIGTVDCIVSDYQMPGMDGIDFLNAVRDDYPNLPFILFTGKGSEEVASEAINAGVTAYLQKNGTEVYELLANQIQNAVGFRRSQHKAKVTQSRLLALYEQTDGFFAVDDEWTFTYWNQQMEARTGLSSEEVVGVPFLEAFPDAAGTELYERYREAMNQQVPVEFQTHYEPHGYHVEVRAYPHEGGLFVHSRDVSTEVEDSQEIERRNHILESFANTVSHDLRNPLNVAEGRLQLAQETGDFEHLEEVAQAHNRMRNLITELLRVARGEELSSSNVSLRESAETAWQTVSSKDMELVVVDDVTFEAHESQLRRLFENLFWNALDHGDAATIRIGVLDDERGFYVEDDGSGIPTHQREEVFSTGFSTEHDSPGYGLSIVHGITDNHGWDIALVDGSEGGARFQIQAIDVVGRSEASSTDE</sequence>
<keyword evidence="11" id="KW-1185">Reference proteome</keyword>
<dbReference type="PROSITE" id="PS50109">
    <property type="entry name" value="HIS_KIN"/>
    <property type="match status" value="1"/>
</dbReference>
<dbReference type="STRING" id="555875.SAMN04488124_0479"/>
<evidence type="ECO:0000313" key="10">
    <source>
        <dbReference type="EMBL" id="SFR34563.1"/>
    </source>
</evidence>
<evidence type="ECO:0000259" key="8">
    <source>
        <dbReference type="PROSITE" id="PS50110"/>
    </source>
</evidence>
<evidence type="ECO:0000256" key="6">
    <source>
        <dbReference type="PROSITE-ProRule" id="PRU00169"/>
    </source>
</evidence>
<dbReference type="SMART" id="SM00448">
    <property type="entry name" value="REC"/>
    <property type="match status" value="1"/>
</dbReference>
<dbReference type="InterPro" id="IPR036890">
    <property type="entry name" value="HATPase_C_sf"/>
</dbReference>
<dbReference type="Gene3D" id="3.40.50.2300">
    <property type="match status" value="1"/>
</dbReference>
<dbReference type="GO" id="GO:0000155">
    <property type="term" value="F:phosphorelay sensor kinase activity"/>
    <property type="evidence" value="ECO:0007669"/>
    <property type="project" value="InterPro"/>
</dbReference>
<accession>A0A1I6FXA8</accession>
<dbReference type="CDD" id="cd00156">
    <property type="entry name" value="REC"/>
    <property type="match status" value="1"/>
</dbReference>
<dbReference type="EMBL" id="FOYS01000001">
    <property type="protein sequence ID" value="SFR34563.1"/>
    <property type="molecule type" value="Genomic_DNA"/>
</dbReference>
<dbReference type="NCBIfam" id="TIGR00229">
    <property type="entry name" value="sensory_box"/>
    <property type="match status" value="1"/>
</dbReference>
<dbReference type="SUPFAM" id="SSF55785">
    <property type="entry name" value="PYP-like sensor domain (PAS domain)"/>
    <property type="match status" value="1"/>
</dbReference>
<feature type="modified residue" description="4-aspartylphosphate" evidence="6">
    <location>
        <position position="62"/>
    </location>
</feature>
<dbReference type="InterPro" id="IPR036097">
    <property type="entry name" value="HisK_dim/P_sf"/>
</dbReference>
<keyword evidence="3" id="KW-0808">Transferase</keyword>
<dbReference type="CDD" id="cd00130">
    <property type="entry name" value="PAS"/>
    <property type="match status" value="1"/>
</dbReference>
<dbReference type="SMART" id="SM00091">
    <property type="entry name" value="PAS"/>
    <property type="match status" value="1"/>
</dbReference>
<dbReference type="SUPFAM" id="SSF47384">
    <property type="entry name" value="Homodimeric domain of signal transducing histidine kinase"/>
    <property type="match status" value="1"/>
</dbReference>
<dbReference type="Proteomes" id="UP000243250">
    <property type="component" value="Unassembled WGS sequence"/>
</dbReference>
<dbReference type="Gene3D" id="3.30.450.20">
    <property type="entry name" value="PAS domain"/>
    <property type="match status" value="1"/>
</dbReference>
<dbReference type="InterPro" id="IPR005467">
    <property type="entry name" value="His_kinase_dom"/>
</dbReference>
<feature type="domain" description="PAS" evidence="9">
    <location>
        <begin position="141"/>
        <end position="210"/>
    </location>
</feature>
<dbReference type="PANTHER" id="PTHR43711">
    <property type="entry name" value="TWO-COMPONENT HISTIDINE KINASE"/>
    <property type="match status" value="1"/>
</dbReference>
<comment type="catalytic activity">
    <reaction evidence="1">
        <text>ATP + protein L-histidine = ADP + protein N-phospho-L-histidine.</text>
        <dbReference type="EC" id="2.7.13.3"/>
    </reaction>
</comment>
<dbReference type="PANTHER" id="PTHR43711:SF1">
    <property type="entry name" value="HISTIDINE KINASE 1"/>
    <property type="match status" value="1"/>
</dbReference>
<reference evidence="11" key="1">
    <citation type="submission" date="2016-10" db="EMBL/GenBank/DDBJ databases">
        <authorList>
            <person name="Varghese N."/>
            <person name="Submissions S."/>
        </authorList>
    </citation>
    <scope>NUCLEOTIDE SEQUENCE [LARGE SCALE GENOMIC DNA]</scope>
    <source>
        <strain evidence="11">CGMCC 1.8711</strain>
    </source>
</reference>
<dbReference type="InterPro" id="IPR003594">
    <property type="entry name" value="HATPase_dom"/>
</dbReference>
<evidence type="ECO:0000256" key="2">
    <source>
        <dbReference type="ARBA" id="ARBA00012438"/>
    </source>
</evidence>
<name>A0A1I6FXA8_9EURY</name>
<dbReference type="InterPro" id="IPR003661">
    <property type="entry name" value="HisK_dim/P_dom"/>
</dbReference>
<dbReference type="Pfam" id="PF00512">
    <property type="entry name" value="HisKA"/>
    <property type="match status" value="1"/>
</dbReference>
<gene>
    <name evidence="10" type="ORF">SAMN04488124_0479</name>
</gene>
<dbReference type="SUPFAM" id="SSF52172">
    <property type="entry name" value="CheY-like"/>
    <property type="match status" value="1"/>
</dbReference>
<dbReference type="Pfam" id="PF02518">
    <property type="entry name" value="HATPase_c"/>
    <property type="match status" value="1"/>
</dbReference>
<keyword evidence="4" id="KW-0418">Kinase</keyword>
<dbReference type="CDD" id="cd00075">
    <property type="entry name" value="HATPase"/>
    <property type="match status" value="1"/>
</dbReference>
<dbReference type="EC" id="2.7.13.3" evidence="2"/>
<evidence type="ECO:0000256" key="4">
    <source>
        <dbReference type="ARBA" id="ARBA00022777"/>
    </source>
</evidence>
<dbReference type="RefSeq" id="WP_089876404.1">
    <property type="nucleotide sequence ID" value="NZ_FOYS01000001.1"/>
</dbReference>
<evidence type="ECO:0000259" key="9">
    <source>
        <dbReference type="PROSITE" id="PS50112"/>
    </source>
</evidence>
<dbReference type="InterPro" id="IPR050736">
    <property type="entry name" value="Sensor_HK_Regulatory"/>
</dbReference>
<dbReference type="Pfam" id="PF08448">
    <property type="entry name" value="PAS_4"/>
    <property type="match status" value="1"/>
</dbReference>